<name>A0AAD6WPP1_9AGAR</name>
<evidence type="ECO:0000313" key="3">
    <source>
        <dbReference type="Proteomes" id="UP001218188"/>
    </source>
</evidence>
<feature type="region of interest" description="Disordered" evidence="1">
    <location>
        <begin position="53"/>
        <end position="159"/>
    </location>
</feature>
<proteinExistence type="predicted"/>
<accession>A0AAD6WPP1</accession>
<keyword evidence="3" id="KW-1185">Reference proteome</keyword>
<reference evidence="2" key="1">
    <citation type="submission" date="2023-03" db="EMBL/GenBank/DDBJ databases">
        <title>Massive genome expansion in bonnet fungi (Mycena s.s.) driven by repeated elements and novel gene families across ecological guilds.</title>
        <authorList>
            <consortium name="Lawrence Berkeley National Laboratory"/>
            <person name="Harder C.B."/>
            <person name="Miyauchi S."/>
            <person name="Viragh M."/>
            <person name="Kuo A."/>
            <person name="Thoen E."/>
            <person name="Andreopoulos B."/>
            <person name="Lu D."/>
            <person name="Skrede I."/>
            <person name="Drula E."/>
            <person name="Henrissat B."/>
            <person name="Morin E."/>
            <person name="Kohler A."/>
            <person name="Barry K."/>
            <person name="LaButti K."/>
            <person name="Morin E."/>
            <person name="Salamov A."/>
            <person name="Lipzen A."/>
            <person name="Mereny Z."/>
            <person name="Hegedus B."/>
            <person name="Baldrian P."/>
            <person name="Stursova M."/>
            <person name="Weitz H."/>
            <person name="Taylor A."/>
            <person name="Grigoriev I.V."/>
            <person name="Nagy L.G."/>
            <person name="Martin F."/>
            <person name="Kauserud H."/>
        </authorList>
    </citation>
    <scope>NUCLEOTIDE SEQUENCE</scope>
    <source>
        <strain evidence="2">CBHHK200</strain>
    </source>
</reference>
<dbReference type="EMBL" id="JARJCM010000538">
    <property type="protein sequence ID" value="KAJ7016314.1"/>
    <property type="molecule type" value="Genomic_DNA"/>
</dbReference>
<evidence type="ECO:0000256" key="1">
    <source>
        <dbReference type="SAM" id="MobiDB-lite"/>
    </source>
</evidence>
<organism evidence="2 3">
    <name type="scientific">Mycena alexandri</name>
    <dbReference type="NCBI Taxonomy" id="1745969"/>
    <lineage>
        <taxon>Eukaryota</taxon>
        <taxon>Fungi</taxon>
        <taxon>Dikarya</taxon>
        <taxon>Basidiomycota</taxon>
        <taxon>Agaricomycotina</taxon>
        <taxon>Agaricomycetes</taxon>
        <taxon>Agaricomycetidae</taxon>
        <taxon>Agaricales</taxon>
        <taxon>Marasmiineae</taxon>
        <taxon>Mycenaceae</taxon>
        <taxon>Mycena</taxon>
    </lineage>
</organism>
<feature type="compositionally biased region" description="Acidic residues" evidence="1">
    <location>
        <begin position="60"/>
        <end position="72"/>
    </location>
</feature>
<gene>
    <name evidence="2" type="ORF">C8F04DRAFT_1202639</name>
</gene>
<dbReference type="Gene3D" id="3.60.130.30">
    <property type="match status" value="1"/>
</dbReference>
<feature type="compositionally biased region" description="Low complexity" evidence="1">
    <location>
        <begin position="87"/>
        <end position="103"/>
    </location>
</feature>
<comment type="caution">
    <text evidence="2">The sequence shown here is derived from an EMBL/GenBank/DDBJ whole genome shotgun (WGS) entry which is preliminary data.</text>
</comment>
<sequence>MSRRTRSGAQFSPYELLNLPNSLRSFEIIQTNISLDALLHNAVADDDRYAAEQDAANYSSDDDWVDEDDDEATASSTLPPTPPSPLTPLSSPSPSALPSPQSSRATSPQPPTVSIEKTRRKIQAANRRKQRRQRQHAGETPYDKHPDARYSQAHRQQGSHTVHFDLADAPAAAGAWVGRRRANATHRIVTLPELLDEGGEVVEWNGRDPKLIVDDQGRIIAILLGTPEDDEWPGVIKDAVAAMARARKEAIRSGEWRVGSVHRRGTHLPVRDGVSFGGGQKKPGNLCHSRFMQRLIRRLLRNKSIQRIAGFQSMGLALYAPKLYRYYCKVLRALFKNHPKLIHTFRNSIFPAITLNCGDAVAFEHCDMLNCVHGLCPVTSGGDFNHVLGGHLYLRQLRLILQFPSGATILIPSGCLDHGNTPIQPDETRYSITQYAAGGLFRWAAYGFQSAKTLLAQPGGEDVKRAFDGVPGSRWKWSLDLFSKHNELDADRVAVFQC</sequence>
<dbReference type="AlphaFoldDB" id="A0AAD6WPP1"/>
<protein>
    <submittedName>
        <fullName evidence="2">Uncharacterized protein</fullName>
    </submittedName>
</protein>
<feature type="compositionally biased region" description="Basic residues" evidence="1">
    <location>
        <begin position="118"/>
        <end position="135"/>
    </location>
</feature>
<evidence type="ECO:0000313" key="2">
    <source>
        <dbReference type="EMBL" id="KAJ7016314.1"/>
    </source>
</evidence>
<dbReference type="Proteomes" id="UP001218188">
    <property type="component" value="Unassembled WGS sequence"/>
</dbReference>